<sequence length="175" mass="20439">MKNKKRLLFTSILLILIILSLAVYRYHVVNQAYKSRHLVTEKIIPIQQEVQDKSVQFKVLNTSKKQLGDQINVNVLLSIKLLGLNDYGFKKNNKNFVENIWLNIPYFEPGIAADVYTEDGKRFVSKELRLSKETKLEFHFNVAKQEVSHQDKPMRFSFLVPKPGRIFTKYSILIP</sequence>
<dbReference type="AlphaFoldDB" id="A0A841ZTE7"/>
<comment type="caution">
    <text evidence="1">The sequence shown here is derived from an EMBL/GenBank/DDBJ whole genome shotgun (WGS) entry which is preliminary data.</text>
</comment>
<dbReference type="RefSeq" id="WP_185375127.1">
    <property type="nucleotide sequence ID" value="NZ_JAARRM010000008.1"/>
</dbReference>
<evidence type="ECO:0000313" key="1">
    <source>
        <dbReference type="EMBL" id="MBC1522518.1"/>
    </source>
</evidence>
<organism evidence="1 2">
    <name type="scientific">Listeria aquatica</name>
    <dbReference type="NCBI Taxonomy" id="1494960"/>
    <lineage>
        <taxon>Bacteria</taxon>
        <taxon>Bacillati</taxon>
        <taxon>Bacillota</taxon>
        <taxon>Bacilli</taxon>
        <taxon>Bacillales</taxon>
        <taxon>Listeriaceae</taxon>
        <taxon>Listeria</taxon>
    </lineage>
</organism>
<evidence type="ECO:0000313" key="2">
    <source>
        <dbReference type="Proteomes" id="UP000559885"/>
    </source>
</evidence>
<reference evidence="1 2" key="1">
    <citation type="submission" date="2020-03" db="EMBL/GenBank/DDBJ databases">
        <title>Soil Listeria distribution.</title>
        <authorList>
            <person name="Liao J."/>
            <person name="Wiedmann M."/>
        </authorList>
    </citation>
    <scope>NUCLEOTIDE SEQUENCE [LARGE SCALE GENOMIC DNA]</scope>
    <source>
        <strain evidence="1 2">FSL L7-1507</strain>
    </source>
</reference>
<dbReference type="EMBL" id="JAARRM010000008">
    <property type="protein sequence ID" value="MBC1522518.1"/>
    <property type="molecule type" value="Genomic_DNA"/>
</dbReference>
<dbReference type="Proteomes" id="UP000559885">
    <property type="component" value="Unassembled WGS sequence"/>
</dbReference>
<protein>
    <recommendedName>
        <fullName evidence="3">DUF4352 domain-containing protein</fullName>
    </recommendedName>
</protein>
<proteinExistence type="predicted"/>
<accession>A0A841ZTE7</accession>
<name>A0A841ZTE7_9LIST</name>
<evidence type="ECO:0008006" key="3">
    <source>
        <dbReference type="Google" id="ProtNLM"/>
    </source>
</evidence>
<gene>
    <name evidence="1" type="ORF">HB912_12750</name>
</gene>